<dbReference type="EMBL" id="CP001277">
    <property type="protein sequence ID" value="ACQ67315.1"/>
    <property type="molecule type" value="Genomic_DNA"/>
</dbReference>
<reference evidence="1 2" key="1">
    <citation type="journal article" date="2009" name="Proc. Natl. Acad. Sci. U.S.A.">
        <title>Hamiltonella defensa, genome evolution of protective bacterial endosymbiont from pathogenic ancestors.</title>
        <authorList>
            <person name="Degnan P.H."/>
            <person name="Yu Y."/>
            <person name="Sisneros N."/>
            <person name="Wing R.A."/>
            <person name="Moran N.A."/>
        </authorList>
    </citation>
    <scope>NUCLEOTIDE SEQUENCE [LARGE SCALE GENOMIC DNA]</scope>
    <source>
        <strain evidence="2">5AT</strain>
    </source>
</reference>
<gene>
    <name evidence="1" type="ordered locus">HDEF_0569</name>
</gene>
<sequence>MIVVLFQNINDFLLLSEKSLSSDMIFSEKVIYCYQYKTLLFI</sequence>
<evidence type="ECO:0000313" key="2">
    <source>
        <dbReference type="Proteomes" id="UP000002334"/>
    </source>
</evidence>
<dbReference type="HOGENOM" id="CLU_3252397_0_0_6"/>
<keyword evidence="2" id="KW-1185">Reference proteome</keyword>
<proteinExistence type="predicted"/>
<organism evidence="1 2">
    <name type="scientific">Hamiltonella defensa subsp. Acyrthosiphon pisum (strain 5AT)</name>
    <dbReference type="NCBI Taxonomy" id="572265"/>
    <lineage>
        <taxon>Bacteria</taxon>
        <taxon>Pseudomonadati</taxon>
        <taxon>Pseudomonadota</taxon>
        <taxon>Gammaproteobacteria</taxon>
        <taxon>Enterobacterales</taxon>
        <taxon>Enterobacteriaceae</taxon>
        <taxon>aphid secondary symbionts</taxon>
        <taxon>Candidatus Williamhamiltonella</taxon>
    </lineage>
</organism>
<dbReference type="AlphaFoldDB" id="C4K422"/>
<dbReference type="KEGG" id="hde:HDEF_0569"/>
<evidence type="ECO:0000313" key="1">
    <source>
        <dbReference type="EMBL" id="ACQ67315.1"/>
    </source>
</evidence>
<accession>C4K422</accession>
<name>C4K422_HAMD5</name>
<dbReference type="Proteomes" id="UP000002334">
    <property type="component" value="Chromosome"/>
</dbReference>
<protein>
    <submittedName>
        <fullName evidence="1">Uncharacterized protein</fullName>
    </submittedName>
</protein>